<evidence type="ECO:0000313" key="1">
    <source>
        <dbReference type="EMBL" id="BCE31559.1"/>
    </source>
</evidence>
<dbReference type="EMBL" id="AP023092">
    <property type="protein sequence ID" value="BCE31559.1"/>
    <property type="molecule type" value="Genomic_DNA"/>
</dbReference>
<dbReference type="InterPro" id="IPR053745">
    <property type="entry name" value="Viral_Tail_Comp_sf"/>
</dbReference>
<evidence type="ECO:0008006" key="3">
    <source>
        <dbReference type="Google" id="ProtNLM"/>
    </source>
</evidence>
<proteinExistence type="predicted"/>
<organism evidence="2">
    <name type="scientific">Bradyrhizobium diazoefficiens</name>
    <dbReference type="NCBI Taxonomy" id="1355477"/>
    <lineage>
        <taxon>Bacteria</taxon>
        <taxon>Pseudomonadati</taxon>
        <taxon>Pseudomonadota</taxon>
        <taxon>Alphaproteobacteria</taxon>
        <taxon>Hyphomicrobiales</taxon>
        <taxon>Nitrobacteraceae</taxon>
        <taxon>Bradyrhizobium</taxon>
    </lineage>
</organism>
<dbReference type="RefSeq" id="WP_060911908.1">
    <property type="nucleotide sequence ID" value="NZ_AP022639.1"/>
</dbReference>
<sequence>MSFTDPAADLRAVIEAKLRADQVLTAMIDGRIFDRVPAKPDYPLVTIGNMQVIPESADGVDAAETAVTIHVWDQFKQVDKSRQVGGAVINLLHDEQLQTVSSGTQSVLLESASYLRDPDGVTNHAVLTFSILTDANAL</sequence>
<reference evidence="1" key="1">
    <citation type="submission" date="2020-05" db="EMBL/GenBank/DDBJ databases">
        <title>Complete genome sequence of Bradyrhizobium diazoefficiens XF2 isolated from soybean nodule.</title>
        <authorList>
            <person name="Noda R."/>
            <person name="Kakizaki K."/>
            <person name="Minamisawa K."/>
        </authorList>
    </citation>
    <scope>NUCLEOTIDE SEQUENCE</scope>
    <source>
        <strain evidence="1">XF2</strain>
    </source>
</reference>
<dbReference type="InterPro" id="IPR021508">
    <property type="entry name" value="Gp17-like"/>
</dbReference>
<dbReference type="Pfam" id="PF11367">
    <property type="entry name" value="Tail_completion_gp17"/>
    <property type="match status" value="1"/>
</dbReference>
<dbReference type="Gene3D" id="3.30.2000.30">
    <property type="match status" value="1"/>
</dbReference>
<dbReference type="AlphaFoldDB" id="A0A809YP11"/>
<dbReference type="EMBL" id="AP023093">
    <property type="protein sequence ID" value="BCE39608.1"/>
    <property type="molecule type" value="Genomic_DNA"/>
</dbReference>
<protein>
    <recommendedName>
        <fullName evidence="3">DUF3168 domain-containing protein</fullName>
    </recommendedName>
</protein>
<gene>
    <name evidence="1" type="ORF">XF2B_53280</name>
    <name evidence="2" type="ORF">XF3B_46390</name>
</gene>
<evidence type="ECO:0000313" key="2">
    <source>
        <dbReference type="EMBL" id="BCE39608.1"/>
    </source>
</evidence>
<name>A0A809YP11_9BRAD</name>
<accession>A0A809YP11</accession>
<reference evidence="2" key="2">
    <citation type="submission" date="2020-05" db="EMBL/GenBank/DDBJ databases">
        <title>Complete genome sequence of Bradyrhizobium diazoefficiens XF3 isolated from soybean nodule.</title>
        <authorList>
            <person name="Noda R."/>
            <person name="Kakizaki K."/>
            <person name="Minamisawa K."/>
        </authorList>
    </citation>
    <scope>NUCLEOTIDE SEQUENCE</scope>
    <source>
        <strain evidence="2">XF3</strain>
    </source>
</reference>